<protein>
    <submittedName>
        <fullName evidence="1">TraU family protein</fullName>
    </submittedName>
</protein>
<comment type="caution">
    <text evidence="1">The sequence shown here is derived from an EMBL/GenBank/DDBJ whole genome shotgun (WGS) entry which is preliminary data.</text>
</comment>
<dbReference type="AlphaFoldDB" id="A0A941BSJ4"/>
<dbReference type="NCBIfam" id="NF010297">
    <property type="entry name" value="PRK13737.1"/>
    <property type="match status" value="1"/>
</dbReference>
<gene>
    <name evidence="1" type="ORF">KAK06_22655</name>
</gene>
<reference evidence="1" key="1">
    <citation type="submission" date="2021-04" db="EMBL/GenBank/DDBJ databases">
        <title>The genome sequence of Ideonella sp. 4Y11.</title>
        <authorList>
            <person name="Liu Y."/>
        </authorList>
    </citation>
    <scope>NUCLEOTIDE SEQUENCE</scope>
    <source>
        <strain evidence="1">4Y11</strain>
    </source>
</reference>
<dbReference type="Pfam" id="PF06834">
    <property type="entry name" value="TraU"/>
    <property type="match status" value="1"/>
</dbReference>
<evidence type="ECO:0000313" key="1">
    <source>
        <dbReference type="EMBL" id="MBQ0961755.1"/>
    </source>
</evidence>
<dbReference type="InterPro" id="IPR009649">
    <property type="entry name" value="TraU"/>
</dbReference>
<dbReference type="EMBL" id="JAGQDE010000038">
    <property type="protein sequence ID" value="MBQ0961755.1"/>
    <property type="molecule type" value="Genomic_DNA"/>
</dbReference>
<evidence type="ECO:0000313" key="2">
    <source>
        <dbReference type="Proteomes" id="UP000678374"/>
    </source>
</evidence>
<keyword evidence="2" id="KW-1185">Reference proteome</keyword>
<name>A0A941BSJ4_9BURK</name>
<organism evidence="1 2">
    <name type="scientific">Ideonella aquatica</name>
    <dbReference type="NCBI Taxonomy" id="2824119"/>
    <lineage>
        <taxon>Bacteria</taxon>
        <taxon>Pseudomonadati</taxon>
        <taxon>Pseudomonadota</taxon>
        <taxon>Betaproteobacteria</taxon>
        <taxon>Burkholderiales</taxon>
        <taxon>Sphaerotilaceae</taxon>
        <taxon>Ideonella</taxon>
    </lineage>
</organism>
<dbReference type="RefSeq" id="WP_210804442.1">
    <property type="nucleotide sequence ID" value="NZ_JAGQDE010000038.1"/>
</dbReference>
<accession>A0A941BSJ4</accession>
<sequence>MLIAAPTPAVASATCFGQFPNPITDICWSCIFPLSIGNMTILEFDQEDISNPSDPLCFCATPTPRIGIEIGFWEPARLIEVTRTPYCLVSLGGIDFDPGIDAPRGAQDSRAAWDGTMRGSTYQVHYYTNLILYYLEVLLDFPCLEKGSLDLAYLTELDPAWNDDQLTAILNPEAILFANPVAQAACAADCVAASIGFGIKEMIWCAGCNGTVYPLDGHVQAHVGGVQASSLLVQRMLAKMHRQMLAWRWHGRDAQCGPKLAPLMDKTGYKTQLVYPVPNTSKDEGRCCQPLGRTTQIWGMAKEYPIKGEDFSYMVFRKRNCCAW</sequence>
<dbReference type="Proteomes" id="UP000678374">
    <property type="component" value="Unassembled WGS sequence"/>
</dbReference>
<proteinExistence type="predicted"/>